<dbReference type="Gene3D" id="3.30.160.60">
    <property type="entry name" value="Classic Zinc Finger"/>
    <property type="match status" value="5"/>
</dbReference>
<dbReference type="SUPFAM" id="SSF57667">
    <property type="entry name" value="beta-beta-alpha zinc fingers"/>
    <property type="match status" value="3"/>
</dbReference>
<feature type="region of interest" description="Disordered" evidence="7">
    <location>
        <begin position="452"/>
        <end position="480"/>
    </location>
</feature>
<dbReference type="FunFam" id="3.30.160.60:FF:000397">
    <property type="entry name" value="Metal regulatory transcription factor 1"/>
    <property type="match status" value="1"/>
</dbReference>
<dbReference type="GO" id="GO:0008270">
    <property type="term" value="F:zinc ion binding"/>
    <property type="evidence" value="ECO:0007669"/>
    <property type="project" value="UniProtKB-KW"/>
</dbReference>
<evidence type="ECO:0000256" key="7">
    <source>
        <dbReference type="SAM" id="MobiDB-lite"/>
    </source>
</evidence>
<keyword evidence="4" id="KW-0863">Zinc-finger</keyword>
<dbReference type="PROSITE" id="PS50157">
    <property type="entry name" value="ZINC_FINGER_C2H2_2"/>
    <property type="match status" value="6"/>
</dbReference>
<sequence length="881" mass="96506">MMAEDDEQPLCDSIADDSGFSLLRSIDESMFGEQNFSSKMFIPGESPISGDIENQSEFNFSNGISVLTPETPVPSTTATTMGLAGSSTDSPGSSTYEDSAGYIHHMVSANQILMHINPGDMPMPENPTHCTLMVESENPQTKKKELKRYVCDFDGCAKTYSTAGNLKTHRKTHLGEYTFICNEDNCGKSFLTSYSLKIHVRVHTKEKPFGCEIKNCEKTFNTLYRLKAHQRLHTGETFNCQSENCPKIFTTLSDLKKHVRTHTGEKPYKCENDGCGKAFAVSHHLRTHTKTHGDDREKIYKCSETKCTKKFLSQNGLKSHQKKGHPDPEHIMEVNATIPDLPCQKGEACCSGCICKPRPELSAAASQQTSKHFTTIFIQDTSKQDEIVMRPVRVPTSMLKSADGVLTLKEGSKQCIINLPPPGDEIQTYELSTPFMVSNQPETGDVQIISPHPVTASYPQKNHQSDAAPQEKTPSNLSNVISGRDVSIPLDLVASDSNQPITNAAGITQQPITAPSTFNRPISVCETVNVGTDLKQPITTPGKTCFTQPMLIEEYKTVAPMMSEEPLGVLEAVNELNQSNEQRQLGLAQQIKPQETGVLQQNVLSQVDTQALSTPVNQLQPFNESTDENPTINAPQVVQYVNVEEQNMIFQQLAVTESKWNGQVVPNQTINSTELAQQNLLQNDPSIQEQLMLDHSGTSQSNVILQVPQIATQGLKTINTDQMATISDDYKVSLKMTGESSTPQFVVREDGGNTVTMLTNVVFDQEQYNNQDPPPYGSDAMNQDLVAANITDANTISLGNTESVLEQLDPNGECRFLIKDDNGDNPIVISVEDLLNRVKDGTVLAGCQSTDCVLSCSAACQPITTSIATLSSSTDTAPSMS</sequence>
<comment type="caution">
    <text evidence="8">The sequence shown here is derived from an EMBL/GenBank/DDBJ whole genome shotgun (WGS) entry which is preliminary data.</text>
</comment>
<accession>A0A8J1TC20</accession>
<dbReference type="InterPro" id="IPR036236">
    <property type="entry name" value="Znf_C2H2_sf"/>
</dbReference>
<keyword evidence="9" id="KW-1185">Reference proteome</keyword>
<gene>
    <name evidence="8" type="ORF">OFUS_LOCUS23514</name>
</gene>
<evidence type="ECO:0000313" key="9">
    <source>
        <dbReference type="Proteomes" id="UP000749559"/>
    </source>
</evidence>
<name>A0A8J1TC20_OWEFU</name>
<dbReference type="PANTHER" id="PTHR16515:SF49">
    <property type="entry name" value="GASTRULA ZINC FINGER PROTEIN XLCGF49.1-LIKE-RELATED"/>
    <property type="match status" value="1"/>
</dbReference>
<evidence type="ECO:0000313" key="8">
    <source>
        <dbReference type="EMBL" id="CAH1799510.1"/>
    </source>
</evidence>
<organism evidence="8 9">
    <name type="scientific">Owenia fusiformis</name>
    <name type="common">Polychaete worm</name>
    <dbReference type="NCBI Taxonomy" id="6347"/>
    <lineage>
        <taxon>Eukaryota</taxon>
        <taxon>Metazoa</taxon>
        <taxon>Spiralia</taxon>
        <taxon>Lophotrochozoa</taxon>
        <taxon>Annelida</taxon>
        <taxon>Polychaeta</taxon>
        <taxon>Sedentaria</taxon>
        <taxon>Canalipalpata</taxon>
        <taxon>Sabellida</taxon>
        <taxon>Oweniida</taxon>
        <taxon>Oweniidae</taxon>
        <taxon>Owenia</taxon>
    </lineage>
</organism>
<keyword evidence="3" id="KW-0677">Repeat</keyword>
<dbReference type="GO" id="GO:0005634">
    <property type="term" value="C:nucleus"/>
    <property type="evidence" value="ECO:0007669"/>
    <property type="project" value="UniProtKB-SubCell"/>
</dbReference>
<reference evidence="8" key="1">
    <citation type="submission" date="2022-03" db="EMBL/GenBank/DDBJ databases">
        <authorList>
            <person name="Martin C."/>
        </authorList>
    </citation>
    <scope>NUCLEOTIDE SEQUENCE</scope>
</reference>
<protein>
    <submittedName>
        <fullName evidence="8">Uncharacterized protein</fullName>
    </submittedName>
</protein>
<dbReference type="InterPro" id="IPR050331">
    <property type="entry name" value="Zinc_finger"/>
</dbReference>
<feature type="compositionally biased region" description="Polar residues" evidence="7">
    <location>
        <begin position="457"/>
        <end position="480"/>
    </location>
</feature>
<feature type="region of interest" description="Disordered" evidence="7">
    <location>
        <begin position="72"/>
        <end position="95"/>
    </location>
</feature>
<dbReference type="InterPro" id="IPR013087">
    <property type="entry name" value="Znf_C2H2_type"/>
</dbReference>
<evidence type="ECO:0000256" key="1">
    <source>
        <dbReference type="ARBA" id="ARBA00004123"/>
    </source>
</evidence>
<comment type="subcellular location">
    <subcellularLocation>
        <location evidence="1">Nucleus</location>
    </subcellularLocation>
</comment>
<evidence type="ECO:0000256" key="5">
    <source>
        <dbReference type="ARBA" id="ARBA00022833"/>
    </source>
</evidence>
<dbReference type="SMART" id="SM00355">
    <property type="entry name" value="ZnF_C2H2"/>
    <property type="match status" value="6"/>
</dbReference>
<keyword evidence="5" id="KW-0862">Zinc</keyword>
<evidence type="ECO:0000256" key="3">
    <source>
        <dbReference type="ARBA" id="ARBA00022737"/>
    </source>
</evidence>
<dbReference type="EMBL" id="CAIIXF020000011">
    <property type="protein sequence ID" value="CAH1799510.1"/>
    <property type="molecule type" value="Genomic_DNA"/>
</dbReference>
<keyword evidence="6" id="KW-0539">Nucleus</keyword>
<dbReference type="PANTHER" id="PTHR16515">
    <property type="entry name" value="PR DOMAIN ZINC FINGER PROTEIN"/>
    <property type="match status" value="1"/>
</dbReference>
<dbReference type="Proteomes" id="UP000749559">
    <property type="component" value="Unassembled WGS sequence"/>
</dbReference>
<dbReference type="GO" id="GO:0010468">
    <property type="term" value="P:regulation of gene expression"/>
    <property type="evidence" value="ECO:0007669"/>
    <property type="project" value="TreeGrafter"/>
</dbReference>
<evidence type="ECO:0000256" key="2">
    <source>
        <dbReference type="ARBA" id="ARBA00022723"/>
    </source>
</evidence>
<evidence type="ECO:0000256" key="4">
    <source>
        <dbReference type="ARBA" id="ARBA00022771"/>
    </source>
</evidence>
<dbReference type="PROSITE" id="PS00028">
    <property type="entry name" value="ZINC_FINGER_C2H2_1"/>
    <property type="match status" value="6"/>
</dbReference>
<dbReference type="AlphaFoldDB" id="A0A8J1TC20"/>
<dbReference type="FunFam" id="3.30.160.60:FF:000072">
    <property type="entry name" value="zinc finger protein 143 isoform X1"/>
    <property type="match status" value="3"/>
</dbReference>
<keyword evidence="2" id="KW-0479">Metal-binding</keyword>
<dbReference type="Pfam" id="PF00096">
    <property type="entry name" value="zf-C2H2"/>
    <property type="match status" value="4"/>
</dbReference>
<proteinExistence type="predicted"/>
<evidence type="ECO:0000256" key="6">
    <source>
        <dbReference type="ARBA" id="ARBA00023242"/>
    </source>
</evidence>
<dbReference type="FunFam" id="3.30.160.60:FF:000349">
    <property type="entry name" value="metal regulatory transcription factor 1"/>
    <property type="match status" value="1"/>
</dbReference>
<feature type="compositionally biased region" description="Polar residues" evidence="7">
    <location>
        <begin position="73"/>
        <end position="95"/>
    </location>
</feature>
<dbReference type="OrthoDB" id="6145499at2759"/>